<evidence type="ECO:0000313" key="3">
    <source>
        <dbReference type="Proteomes" id="UP001195769"/>
    </source>
</evidence>
<dbReference type="Proteomes" id="UP001195769">
    <property type="component" value="Unassembled WGS sequence"/>
</dbReference>
<protein>
    <submittedName>
        <fullName evidence="2">Uncharacterized protein</fullName>
    </submittedName>
</protein>
<comment type="caution">
    <text evidence="2">The sequence shown here is derived from an EMBL/GenBank/DDBJ whole genome shotgun (WGS) entry which is preliminary data.</text>
</comment>
<keyword evidence="1" id="KW-0812">Transmembrane</keyword>
<keyword evidence="1" id="KW-1133">Transmembrane helix</keyword>
<feature type="transmembrane region" description="Helical" evidence="1">
    <location>
        <begin position="597"/>
        <end position="618"/>
    </location>
</feature>
<evidence type="ECO:0000313" key="2">
    <source>
        <dbReference type="EMBL" id="KAG1897185.1"/>
    </source>
</evidence>
<accession>A0AAD4E0A2</accession>
<reference evidence="2" key="1">
    <citation type="journal article" date="2020" name="New Phytol.">
        <title>Comparative genomics reveals dynamic genome evolution in host specialist ectomycorrhizal fungi.</title>
        <authorList>
            <person name="Lofgren L.A."/>
            <person name="Nguyen N.H."/>
            <person name="Vilgalys R."/>
            <person name="Ruytinx J."/>
            <person name="Liao H.L."/>
            <person name="Branco S."/>
            <person name="Kuo A."/>
            <person name="LaButti K."/>
            <person name="Lipzen A."/>
            <person name="Andreopoulos W."/>
            <person name="Pangilinan J."/>
            <person name="Riley R."/>
            <person name="Hundley H."/>
            <person name="Na H."/>
            <person name="Barry K."/>
            <person name="Grigoriev I.V."/>
            <person name="Stajich J.E."/>
            <person name="Kennedy P.G."/>
        </authorList>
    </citation>
    <scope>NUCLEOTIDE SEQUENCE</scope>
    <source>
        <strain evidence="2">FC203</strain>
    </source>
</reference>
<gene>
    <name evidence="2" type="ORF">F5891DRAFT_1049492</name>
</gene>
<proteinExistence type="predicted"/>
<name>A0AAD4E0A2_9AGAM</name>
<sequence>MNSCPGPGSNLSDINNRHTAGSREMVYLHRQAFLGFSTLWKYLKALSNGLFSPSLTLFRRLFGGLLNVPHSCFSRNPISSFLSIYRPADSGFSIQSDASAGVAAISLRGIPTVPANASNNIACSLAPVAMSPLAQSGMINLQSQSHQHSAPPVVPNIHCRRKVPFIASSVQRYGKDIKIEPSSGIESIHPAVRQYPKRHLPTDWEAHVHPEGALYFYHPGKRVFTDTNVQDFLDDLNNCADDLRALAESNNIDLTHIELTLQLGKHPNTGERVCSYYFADRVERTIFWLHKLDTEDLFNGVRGVEEHSHICYVIQSQYWMHCELYPNNREEESQKGLLAELREIIVHASADVITSETSLSPFGGEDLSKILDLIDHLKETTSKECGPYSICVIARFMRYFARAKFLNFCGQSCARLAADQSIYFTDDEHIVKSVISWIMELLCFGAPHAQMKELRRVWVDKNTTSPRWKDFNDKLGREWVSITIYSTVMLTVDLTFLAVPSVNADESQSVTIIAAYLATFCVIGSLVVSILLAGQNRKYGNVSADTAVVFLTRMTNSIFGEKALAILHGLPFALLMWGMIFFLVAFSSLVFKSTSDILRGIVGCGLLIIILLILWPIWSTRDYHVFSWLRERLALSE</sequence>
<evidence type="ECO:0000256" key="1">
    <source>
        <dbReference type="SAM" id="Phobius"/>
    </source>
</evidence>
<keyword evidence="1" id="KW-0472">Membrane</keyword>
<dbReference type="RefSeq" id="XP_041222761.1">
    <property type="nucleotide sequence ID" value="XM_041362420.1"/>
</dbReference>
<keyword evidence="3" id="KW-1185">Reference proteome</keyword>
<dbReference type="AlphaFoldDB" id="A0AAD4E0A2"/>
<organism evidence="2 3">
    <name type="scientific">Suillus fuscotomentosus</name>
    <dbReference type="NCBI Taxonomy" id="1912939"/>
    <lineage>
        <taxon>Eukaryota</taxon>
        <taxon>Fungi</taxon>
        <taxon>Dikarya</taxon>
        <taxon>Basidiomycota</taxon>
        <taxon>Agaricomycotina</taxon>
        <taxon>Agaricomycetes</taxon>
        <taxon>Agaricomycetidae</taxon>
        <taxon>Boletales</taxon>
        <taxon>Suillineae</taxon>
        <taxon>Suillaceae</taxon>
        <taxon>Suillus</taxon>
    </lineage>
</organism>
<feature type="transmembrane region" description="Helical" evidence="1">
    <location>
        <begin position="563"/>
        <end position="591"/>
    </location>
</feature>
<dbReference type="GeneID" id="64656718"/>
<dbReference type="EMBL" id="JABBWK010000048">
    <property type="protein sequence ID" value="KAG1897185.1"/>
    <property type="molecule type" value="Genomic_DNA"/>
</dbReference>
<feature type="transmembrane region" description="Helical" evidence="1">
    <location>
        <begin position="511"/>
        <end position="533"/>
    </location>
</feature>